<reference evidence="1 2" key="1">
    <citation type="journal article" date="2023" name="Plants (Basel)">
        <title>Bridging the Gap: Combining Genomics and Transcriptomics Approaches to Understand Stylosanthes scabra, an Orphan Legume from the Brazilian Caatinga.</title>
        <authorList>
            <person name="Ferreira-Neto J.R.C."/>
            <person name="da Silva M.D."/>
            <person name="Binneck E."/>
            <person name="de Melo N.F."/>
            <person name="da Silva R.H."/>
            <person name="de Melo A.L.T.M."/>
            <person name="Pandolfi V."/>
            <person name="Bustamante F.O."/>
            <person name="Brasileiro-Vidal A.C."/>
            <person name="Benko-Iseppon A.M."/>
        </authorList>
    </citation>
    <scope>NUCLEOTIDE SEQUENCE [LARGE SCALE GENOMIC DNA]</scope>
    <source>
        <tissue evidence="1">Leaves</tissue>
    </source>
</reference>
<protein>
    <recommendedName>
        <fullName evidence="3">Protein kinase domain-containing protein</fullName>
    </recommendedName>
</protein>
<sequence length="91" mass="10460">MNIAVGAAKGLSFFHEQKKPFIYGDFKASIKHLVRLETCRRQQLSHCCCMSRIRIKISKRGTWSDLSFGERLAVQPKILQTIVLETAYKTM</sequence>
<evidence type="ECO:0008006" key="3">
    <source>
        <dbReference type="Google" id="ProtNLM"/>
    </source>
</evidence>
<keyword evidence="2" id="KW-1185">Reference proteome</keyword>
<proteinExistence type="predicted"/>
<evidence type="ECO:0000313" key="2">
    <source>
        <dbReference type="Proteomes" id="UP001341840"/>
    </source>
</evidence>
<dbReference type="EMBL" id="JASCZI010272753">
    <property type="protein sequence ID" value="MED6223382.1"/>
    <property type="molecule type" value="Genomic_DNA"/>
</dbReference>
<name>A0ABU6ZN53_9FABA</name>
<dbReference type="Proteomes" id="UP001341840">
    <property type="component" value="Unassembled WGS sequence"/>
</dbReference>
<comment type="caution">
    <text evidence="1">The sequence shown here is derived from an EMBL/GenBank/DDBJ whole genome shotgun (WGS) entry which is preliminary data.</text>
</comment>
<accession>A0ABU6ZN53</accession>
<gene>
    <name evidence="1" type="ORF">PIB30_073487</name>
</gene>
<organism evidence="1 2">
    <name type="scientific">Stylosanthes scabra</name>
    <dbReference type="NCBI Taxonomy" id="79078"/>
    <lineage>
        <taxon>Eukaryota</taxon>
        <taxon>Viridiplantae</taxon>
        <taxon>Streptophyta</taxon>
        <taxon>Embryophyta</taxon>
        <taxon>Tracheophyta</taxon>
        <taxon>Spermatophyta</taxon>
        <taxon>Magnoliopsida</taxon>
        <taxon>eudicotyledons</taxon>
        <taxon>Gunneridae</taxon>
        <taxon>Pentapetalae</taxon>
        <taxon>rosids</taxon>
        <taxon>fabids</taxon>
        <taxon>Fabales</taxon>
        <taxon>Fabaceae</taxon>
        <taxon>Papilionoideae</taxon>
        <taxon>50 kb inversion clade</taxon>
        <taxon>dalbergioids sensu lato</taxon>
        <taxon>Dalbergieae</taxon>
        <taxon>Pterocarpus clade</taxon>
        <taxon>Stylosanthes</taxon>
    </lineage>
</organism>
<evidence type="ECO:0000313" key="1">
    <source>
        <dbReference type="EMBL" id="MED6223382.1"/>
    </source>
</evidence>